<accession>A0A1E3XE46</accession>
<proteinExistence type="predicted"/>
<dbReference type="EMBL" id="MAYW01000017">
    <property type="protein sequence ID" value="ODS33878.1"/>
    <property type="molecule type" value="Genomic_DNA"/>
</dbReference>
<evidence type="ECO:0000313" key="3">
    <source>
        <dbReference type="Proteomes" id="UP000094056"/>
    </source>
</evidence>
<dbReference type="InterPro" id="IPR055259">
    <property type="entry name" value="YkvP/CgeB_Glyco_trans-like"/>
</dbReference>
<dbReference type="Pfam" id="PF13524">
    <property type="entry name" value="Glyco_trans_1_2"/>
    <property type="match status" value="1"/>
</dbReference>
<feature type="domain" description="Spore protein YkvP/CgeB glycosyl transferase-like" evidence="1">
    <location>
        <begin position="197"/>
        <end position="302"/>
    </location>
</feature>
<reference evidence="2 3" key="1">
    <citation type="submission" date="2016-07" db="EMBL/GenBank/DDBJ databases">
        <title>Draft genome of Scalindua rubra, obtained from a brine-seawater interface in the Red Sea, sheds light on salt adaptation in anammox bacteria.</title>
        <authorList>
            <person name="Speth D.R."/>
            <person name="Lagkouvardos I."/>
            <person name="Wang Y."/>
            <person name="Qian P.-Y."/>
            <person name="Dutilh B.E."/>
            <person name="Jetten M.S."/>
        </authorList>
    </citation>
    <scope>NUCLEOTIDE SEQUENCE [LARGE SCALE GENOMIC DNA]</scope>
    <source>
        <strain evidence="2">BSI-1</strain>
    </source>
</reference>
<evidence type="ECO:0000259" key="1">
    <source>
        <dbReference type="Pfam" id="PF13524"/>
    </source>
</evidence>
<dbReference type="Gene3D" id="3.40.50.2000">
    <property type="entry name" value="Glycogen Phosphorylase B"/>
    <property type="match status" value="1"/>
</dbReference>
<dbReference type="Proteomes" id="UP000094056">
    <property type="component" value="Unassembled WGS sequence"/>
</dbReference>
<organism evidence="2 3">
    <name type="scientific">Candidatus Scalindua rubra</name>
    <dbReference type="NCBI Taxonomy" id="1872076"/>
    <lineage>
        <taxon>Bacteria</taxon>
        <taxon>Pseudomonadati</taxon>
        <taxon>Planctomycetota</taxon>
        <taxon>Candidatus Brocadiia</taxon>
        <taxon>Candidatus Brocadiales</taxon>
        <taxon>Candidatus Scalinduaceae</taxon>
        <taxon>Candidatus Scalindua</taxon>
    </lineage>
</organism>
<evidence type="ECO:0000313" key="2">
    <source>
        <dbReference type="EMBL" id="ODS33878.1"/>
    </source>
</evidence>
<protein>
    <recommendedName>
        <fullName evidence="1">Spore protein YkvP/CgeB glycosyl transferase-like domain-containing protein</fullName>
    </recommendedName>
</protein>
<dbReference type="SUPFAM" id="SSF53756">
    <property type="entry name" value="UDP-Glycosyltransferase/glycogen phosphorylase"/>
    <property type="match status" value="1"/>
</dbReference>
<dbReference type="AlphaFoldDB" id="A0A1E3XE46"/>
<sequence>MLSYTSNPQTTASYLEKAMRKICEVITHGPTISKEMLRKWNLLAIEERVRDHQIPFMNGDMKSVLNQLPTGWDPDVFLFIDTGLYYSLTNMSALKCVKACYFIDSHLVFDLHLKLARAFNVVFTAHKPAVEMFKERGIENVFWIPPACDQEIHGKKTEEKLYDIGFVGTLNTGHNNERAYLFNKLKQRFHAYYERCFLEKMAEVFSQSKIVFNKSVLNGLAMRVFEVLASGSMLLTDEAKGSGLTELFQDRKHIVIYRNEKELLELANYYLRNDDEREDIAIEGMEKVLKEHTYDHRAEEMIRTLSVFKKLRELETQPTF</sequence>
<name>A0A1E3XE46_9BACT</name>
<comment type="caution">
    <text evidence="2">The sequence shown here is derived from an EMBL/GenBank/DDBJ whole genome shotgun (WGS) entry which is preliminary data.</text>
</comment>
<gene>
    <name evidence="2" type="ORF">SCARUB_00949</name>
</gene>